<proteinExistence type="predicted"/>
<dbReference type="Proteomes" id="UP000027616">
    <property type="component" value="Chromosome I"/>
</dbReference>
<dbReference type="PATRIC" id="fig|1433126.3.peg.356"/>
<evidence type="ECO:0008006" key="4">
    <source>
        <dbReference type="Google" id="ProtNLM"/>
    </source>
</evidence>
<protein>
    <recommendedName>
        <fullName evidence="4">PcfK-like protein</fullName>
    </recommendedName>
</protein>
<dbReference type="HOGENOM" id="CLU_153208_0_0_10"/>
<feature type="compositionally biased region" description="Polar residues" evidence="1">
    <location>
        <begin position="125"/>
        <end position="136"/>
    </location>
</feature>
<dbReference type="OrthoDB" id="713714at2"/>
<gene>
    <name evidence="2" type="ORF">BN938_0360</name>
</gene>
<sequence length="136" mass="15704">MKATDHFKTVIQAYLDQRAEYDELFATSYRNPDKNIDDCVTYILSEVQRSGCNGFADDEIFSMAMHYYDETDIVVGKPIEGKVVINHHVELTEEEKAQARKDAMKRIENEAYAKMKQTKKPTKPVETQPQASLFDF</sequence>
<dbReference type="InterPro" id="IPR025624">
    <property type="entry name" value="PcfK"/>
</dbReference>
<evidence type="ECO:0000313" key="3">
    <source>
        <dbReference type="Proteomes" id="UP000027616"/>
    </source>
</evidence>
<organism evidence="2 3">
    <name type="scientific">Mucinivorans hirudinis</name>
    <dbReference type="NCBI Taxonomy" id="1433126"/>
    <lineage>
        <taxon>Bacteria</taxon>
        <taxon>Pseudomonadati</taxon>
        <taxon>Bacteroidota</taxon>
        <taxon>Bacteroidia</taxon>
        <taxon>Bacteroidales</taxon>
        <taxon>Rikenellaceae</taxon>
        <taxon>Mucinivorans</taxon>
    </lineage>
</organism>
<evidence type="ECO:0000313" key="2">
    <source>
        <dbReference type="EMBL" id="CDN30465.1"/>
    </source>
</evidence>
<keyword evidence="3" id="KW-1185">Reference proteome</keyword>
<dbReference type="AlphaFoldDB" id="A0A060R694"/>
<name>A0A060R694_9BACT</name>
<dbReference type="KEGG" id="rbc:BN938_0360"/>
<dbReference type="eggNOG" id="ENOG502ZAB1">
    <property type="taxonomic scope" value="Bacteria"/>
</dbReference>
<feature type="region of interest" description="Disordered" evidence="1">
    <location>
        <begin position="113"/>
        <end position="136"/>
    </location>
</feature>
<dbReference type="EMBL" id="HG934468">
    <property type="protein sequence ID" value="CDN30465.1"/>
    <property type="molecule type" value="Genomic_DNA"/>
</dbReference>
<accession>A0A060R694</accession>
<evidence type="ECO:0000256" key="1">
    <source>
        <dbReference type="SAM" id="MobiDB-lite"/>
    </source>
</evidence>
<reference evidence="2 3" key="1">
    <citation type="journal article" date="2015" name="Genome Announc.">
        <title>Complete Genome Sequence of the Novel Leech Symbiont Mucinivorans hirudinis M3T.</title>
        <authorList>
            <person name="Nelson M.C."/>
            <person name="Bomar L."/>
            <person name="Graf J."/>
        </authorList>
    </citation>
    <scope>NUCLEOTIDE SEQUENCE [LARGE SCALE GENOMIC DNA]</scope>
    <source>
        <strain evidence="3">M3</strain>
    </source>
</reference>
<dbReference type="Pfam" id="PF14058">
    <property type="entry name" value="PcfK"/>
    <property type="match status" value="1"/>
</dbReference>
<dbReference type="STRING" id="1433126.BN938_0360"/>